<dbReference type="Proteomes" id="UP000477722">
    <property type="component" value="Unassembled WGS sequence"/>
</dbReference>
<protein>
    <recommendedName>
        <fullName evidence="4">Extensin</fullName>
    </recommendedName>
</protein>
<evidence type="ECO:0008006" key="4">
    <source>
        <dbReference type="Google" id="ProtNLM"/>
    </source>
</evidence>
<dbReference type="RefSeq" id="WP_165301938.1">
    <property type="nucleotide sequence ID" value="NZ_JAAKZZ010000422.1"/>
</dbReference>
<dbReference type="AlphaFoldDB" id="A0A6G4X4D0"/>
<feature type="compositionally biased region" description="Low complexity" evidence="1">
    <location>
        <begin position="8"/>
        <end position="35"/>
    </location>
</feature>
<evidence type="ECO:0000313" key="2">
    <source>
        <dbReference type="EMBL" id="NGO72248.1"/>
    </source>
</evidence>
<proteinExistence type="predicted"/>
<gene>
    <name evidence="2" type="ORF">G5C65_28645</name>
</gene>
<reference evidence="2 3" key="1">
    <citation type="submission" date="2020-02" db="EMBL/GenBank/DDBJ databases">
        <title>Whole-genome analyses of novel actinobacteria.</title>
        <authorList>
            <person name="Sahin N."/>
            <person name="Tatar D."/>
        </authorList>
    </citation>
    <scope>NUCLEOTIDE SEQUENCE [LARGE SCALE GENOMIC DNA]</scope>
    <source>
        <strain evidence="2 3">SB3404</strain>
    </source>
</reference>
<evidence type="ECO:0000256" key="1">
    <source>
        <dbReference type="SAM" id="MobiDB-lite"/>
    </source>
</evidence>
<feature type="region of interest" description="Disordered" evidence="1">
    <location>
        <begin position="1"/>
        <end position="79"/>
    </location>
</feature>
<sequence length="124" mass="13256">MPVQRLPGSSAVGSLAAHAAATVSTSLSRFRPQQGQGSGDQPPPYSPPGNTAQSPAPSPNGQSSGGEHPPGYTRVPAGAFDPKYLTDFQLDELAHQLIGRITRLIRTELRMDRERIGRLRDDRG</sequence>
<accession>A0A6G4X4D0</accession>
<dbReference type="EMBL" id="JAAKZZ010000422">
    <property type="protein sequence ID" value="NGO72248.1"/>
    <property type="molecule type" value="Genomic_DNA"/>
</dbReference>
<feature type="compositionally biased region" description="Polar residues" evidence="1">
    <location>
        <begin position="50"/>
        <end position="62"/>
    </location>
</feature>
<name>A0A6G4X4D0_9ACTN</name>
<comment type="caution">
    <text evidence="2">The sequence shown here is derived from an EMBL/GenBank/DDBJ whole genome shotgun (WGS) entry which is preliminary data.</text>
</comment>
<organism evidence="2 3">
    <name type="scientific">Streptomyces boncukensis</name>
    <dbReference type="NCBI Taxonomy" id="2711219"/>
    <lineage>
        <taxon>Bacteria</taxon>
        <taxon>Bacillati</taxon>
        <taxon>Actinomycetota</taxon>
        <taxon>Actinomycetes</taxon>
        <taxon>Kitasatosporales</taxon>
        <taxon>Streptomycetaceae</taxon>
        <taxon>Streptomyces</taxon>
    </lineage>
</organism>
<keyword evidence="3" id="KW-1185">Reference proteome</keyword>
<evidence type="ECO:0000313" key="3">
    <source>
        <dbReference type="Proteomes" id="UP000477722"/>
    </source>
</evidence>